<feature type="compositionally biased region" description="Low complexity" evidence="1">
    <location>
        <begin position="42"/>
        <end position="54"/>
    </location>
</feature>
<feature type="region of interest" description="Disordered" evidence="1">
    <location>
        <begin position="36"/>
        <end position="89"/>
    </location>
</feature>
<feature type="compositionally biased region" description="Polar residues" evidence="1">
    <location>
        <begin position="55"/>
        <end position="67"/>
    </location>
</feature>
<protein>
    <submittedName>
        <fullName evidence="2">Uncharacterized protein</fullName>
    </submittedName>
</protein>
<feature type="region of interest" description="Disordered" evidence="1">
    <location>
        <begin position="103"/>
        <end position="124"/>
    </location>
</feature>
<feature type="compositionally biased region" description="Pro residues" evidence="1">
    <location>
        <begin position="104"/>
        <end position="124"/>
    </location>
</feature>
<name>A0A8K0X7X6_9PEZI</name>
<reference evidence="2" key="1">
    <citation type="journal article" date="2021" name="Nat. Commun.">
        <title>Genetic determinants of endophytism in the Arabidopsis root mycobiome.</title>
        <authorList>
            <person name="Mesny F."/>
            <person name="Miyauchi S."/>
            <person name="Thiergart T."/>
            <person name="Pickel B."/>
            <person name="Atanasova L."/>
            <person name="Karlsson M."/>
            <person name="Huettel B."/>
            <person name="Barry K.W."/>
            <person name="Haridas S."/>
            <person name="Chen C."/>
            <person name="Bauer D."/>
            <person name="Andreopoulos W."/>
            <person name="Pangilinan J."/>
            <person name="LaButti K."/>
            <person name="Riley R."/>
            <person name="Lipzen A."/>
            <person name="Clum A."/>
            <person name="Drula E."/>
            <person name="Henrissat B."/>
            <person name="Kohler A."/>
            <person name="Grigoriev I.V."/>
            <person name="Martin F.M."/>
            <person name="Hacquard S."/>
        </authorList>
    </citation>
    <scope>NUCLEOTIDE SEQUENCE</scope>
    <source>
        <strain evidence="2">MPI-CAGE-AT-0016</strain>
    </source>
</reference>
<evidence type="ECO:0000256" key="1">
    <source>
        <dbReference type="SAM" id="MobiDB-lite"/>
    </source>
</evidence>
<sequence>MSSSQQLILYDPNMSTVLRGNIVNSTSTQGARTIFFDEDPSSSDTAVSSSSPISHQSTLNGNESPRSSDPGDLSLTPRPDENSSILPGDENFTIGYIRIRTPELPQPWTRPKPPAQALPKPTMLPPKRPFEAPPLFDKPFKEWPVRPRQRKYSSFIEQTVKRRKLSSSSGYESYESPSPPEHEIKASYLVLDPVTGAVTEDVNPDYCDTDGPAPPSPRPSHTTLPSDAAATSSLPFLMPMDEDDLEEDEDSICLPNLFPTGTDDSEELCPEATESEAADIEMSEEMALIEEEDARLASKEYGRYNSPPPSNDTDMARKQFQYTRNLERKKSHQAQDARIKEARELYEAKARESPPEMEVKPTLTKDDSEKTPTEEASSSKEQAAPRPEWISSKYAVLADYAAVVDKDNNTEYTLDEDPAESDAIPKGPCGCCDT</sequence>
<proteinExistence type="predicted"/>
<feature type="compositionally biased region" description="Low complexity" evidence="1">
    <location>
        <begin position="166"/>
        <end position="176"/>
    </location>
</feature>
<evidence type="ECO:0000313" key="3">
    <source>
        <dbReference type="Proteomes" id="UP000813385"/>
    </source>
</evidence>
<organism evidence="2 3">
    <name type="scientific">Plectosphaerella cucumerina</name>
    <dbReference type="NCBI Taxonomy" id="40658"/>
    <lineage>
        <taxon>Eukaryota</taxon>
        <taxon>Fungi</taxon>
        <taxon>Dikarya</taxon>
        <taxon>Ascomycota</taxon>
        <taxon>Pezizomycotina</taxon>
        <taxon>Sordariomycetes</taxon>
        <taxon>Hypocreomycetidae</taxon>
        <taxon>Glomerellales</taxon>
        <taxon>Plectosphaerellaceae</taxon>
        <taxon>Plectosphaerella</taxon>
    </lineage>
</organism>
<feature type="region of interest" description="Disordered" evidence="1">
    <location>
        <begin position="411"/>
        <end position="434"/>
    </location>
</feature>
<dbReference type="EMBL" id="JAGPXD010000001">
    <property type="protein sequence ID" value="KAH7375331.1"/>
    <property type="molecule type" value="Genomic_DNA"/>
</dbReference>
<comment type="caution">
    <text evidence="2">The sequence shown here is derived from an EMBL/GenBank/DDBJ whole genome shotgun (WGS) entry which is preliminary data.</text>
</comment>
<dbReference type="AlphaFoldDB" id="A0A8K0X7X6"/>
<gene>
    <name evidence="2" type="ORF">B0T11DRAFT_345270</name>
</gene>
<keyword evidence="3" id="KW-1185">Reference proteome</keyword>
<feature type="compositionally biased region" description="Polar residues" evidence="1">
    <location>
        <begin position="219"/>
        <end position="234"/>
    </location>
</feature>
<feature type="compositionally biased region" description="Basic and acidic residues" evidence="1">
    <location>
        <begin position="325"/>
        <end position="373"/>
    </location>
</feature>
<feature type="region of interest" description="Disordered" evidence="1">
    <location>
        <begin position="199"/>
        <end position="248"/>
    </location>
</feature>
<accession>A0A8K0X7X6</accession>
<feature type="region of interest" description="Disordered" evidence="1">
    <location>
        <begin position="288"/>
        <end position="389"/>
    </location>
</feature>
<feature type="region of interest" description="Disordered" evidence="1">
    <location>
        <begin position="156"/>
        <end position="185"/>
    </location>
</feature>
<evidence type="ECO:0000313" key="2">
    <source>
        <dbReference type="EMBL" id="KAH7375331.1"/>
    </source>
</evidence>
<dbReference type="OrthoDB" id="10630495at2759"/>
<dbReference type="Proteomes" id="UP000813385">
    <property type="component" value="Unassembled WGS sequence"/>
</dbReference>